<sequence length="258" mass="28276">MSNLVRPQVFNGLLEKAGLAQLDPGEISVLFSSIPPQYGQSLVAGLQQKDATSTSQIRAWSLALKLHSRIIKSISNTISLSDVYATCKLKGAKLVGDLLASVEAGDANATEFLTAHLRDGFKAVRAQGLPALLGLSSVAAPSAGDQQEQRQSAPSNSGINSMPPPGDDPDRTSDLEHARQQHRPAPQQERHQHHVQPQRHNQQQNGGQQRQHQQPPRSDNRSQSQQARDYEDRRVVSHPTRDRQQQGELWRPARTGGV</sequence>
<feature type="region of interest" description="Disordered" evidence="1">
    <location>
        <begin position="140"/>
        <end position="258"/>
    </location>
</feature>
<organism evidence="2 3">
    <name type="scientific">Xanthomonas euvesicatoria</name>
    <dbReference type="NCBI Taxonomy" id="456327"/>
    <lineage>
        <taxon>Bacteria</taxon>
        <taxon>Pseudomonadati</taxon>
        <taxon>Pseudomonadota</taxon>
        <taxon>Gammaproteobacteria</taxon>
        <taxon>Lysobacterales</taxon>
        <taxon>Lysobacteraceae</taxon>
        <taxon>Xanthomonas</taxon>
    </lineage>
</organism>
<feature type="compositionally biased region" description="Polar residues" evidence="1">
    <location>
        <begin position="144"/>
        <end position="160"/>
    </location>
</feature>
<dbReference type="EMBL" id="CP137540">
    <property type="protein sequence ID" value="WOP58963.1"/>
    <property type="molecule type" value="Genomic_DNA"/>
</dbReference>
<geneLocation type="plasmid" evidence="2 3">
    <name>p3191.1</name>
</geneLocation>
<evidence type="ECO:0000313" key="3">
    <source>
        <dbReference type="Proteomes" id="UP001304429"/>
    </source>
</evidence>
<feature type="compositionally biased region" description="Basic and acidic residues" evidence="1">
    <location>
        <begin position="168"/>
        <end position="179"/>
    </location>
</feature>
<protein>
    <submittedName>
        <fullName evidence="2">Uncharacterized protein</fullName>
    </submittedName>
</protein>
<dbReference type="Proteomes" id="UP001304429">
    <property type="component" value="Plasmid p3191.1"/>
</dbReference>
<dbReference type="AlphaFoldDB" id="A0AAX4FQX6"/>
<evidence type="ECO:0000313" key="2">
    <source>
        <dbReference type="EMBL" id="WOP58963.1"/>
    </source>
</evidence>
<name>A0AAX4FQX6_XANEU</name>
<keyword evidence="2" id="KW-0614">Plasmid</keyword>
<dbReference type="RefSeq" id="WP_317720646.1">
    <property type="nucleotide sequence ID" value="NZ_CP137540.1"/>
</dbReference>
<proteinExistence type="predicted"/>
<accession>A0AAX4FQX6</accession>
<feature type="compositionally biased region" description="Basic and acidic residues" evidence="1">
    <location>
        <begin position="228"/>
        <end position="245"/>
    </location>
</feature>
<reference evidence="2" key="1">
    <citation type="submission" date="2023-10" db="EMBL/GenBank/DDBJ databases">
        <title>Comparative Genomic Analysis of Tomato Bacterial Spot Xanthomonads Reveals A New Lineage of Xanthomonas euvesicatoria.</title>
        <authorList>
            <person name="Huang C.-J."/>
            <person name="Wu T.-L."/>
            <person name="Wu Y.-L."/>
            <person name="Wang R.-S."/>
            <person name="Lin Y.-C."/>
        </authorList>
    </citation>
    <scope>NUCLEOTIDE SEQUENCE</scope>
    <source>
        <strain evidence="2">T0319-01</strain>
        <plasmid evidence="2">p3191.1</plasmid>
    </source>
</reference>
<evidence type="ECO:0000256" key="1">
    <source>
        <dbReference type="SAM" id="MobiDB-lite"/>
    </source>
</evidence>
<gene>
    <name evidence="2" type="ORF">R5577_21985</name>
</gene>
<feature type="compositionally biased region" description="Low complexity" evidence="1">
    <location>
        <begin position="198"/>
        <end position="217"/>
    </location>
</feature>